<dbReference type="InterPro" id="IPR043519">
    <property type="entry name" value="NT_sf"/>
</dbReference>
<evidence type="ECO:0000256" key="6">
    <source>
        <dbReference type="SAM" id="Coils"/>
    </source>
</evidence>
<dbReference type="Proteomes" id="UP000276776">
    <property type="component" value="Unassembled WGS sequence"/>
</dbReference>
<proteinExistence type="predicted"/>
<evidence type="ECO:0000256" key="1">
    <source>
        <dbReference type="ARBA" id="ARBA00001936"/>
    </source>
</evidence>
<dbReference type="EMBL" id="UYYF01004285">
    <property type="protein sequence ID" value="VDN01447.1"/>
    <property type="molecule type" value="Genomic_DNA"/>
</dbReference>
<dbReference type="WBParaSite" id="TCLT_0000436101-mRNA-1">
    <property type="protein sequence ID" value="TCLT_0000436101-mRNA-1"/>
    <property type="gene ID" value="TCLT_0000436101"/>
</dbReference>
<evidence type="ECO:0000256" key="3">
    <source>
        <dbReference type="ARBA" id="ARBA00022679"/>
    </source>
</evidence>
<reference evidence="12" key="1">
    <citation type="submission" date="2017-02" db="UniProtKB">
        <authorList>
            <consortium name="WormBaseParasite"/>
        </authorList>
    </citation>
    <scope>IDENTIFICATION</scope>
</reference>
<dbReference type="Gene3D" id="3.30.460.10">
    <property type="entry name" value="Beta Polymerase, domain 2"/>
    <property type="match status" value="1"/>
</dbReference>
<dbReference type="InterPro" id="IPR002058">
    <property type="entry name" value="PAP_assoc"/>
</dbReference>
<feature type="coiled-coil region" evidence="6">
    <location>
        <begin position="433"/>
        <end position="464"/>
    </location>
</feature>
<feature type="domain" description="PAP-associated" evidence="8">
    <location>
        <begin position="825"/>
        <end position="878"/>
    </location>
</feature>
<comment type="cofactor">
    <cofactor evidence="2">
        <name>Mg(2+)</name>
        <dbReference type="ChEBI" id="CHEBI:18420"/>
    </cofactor>
</comment>
<dbReference type="SUPFAM" id="SSF81631">
    <property type="entry name" value="PAP/OAS1 substrate-binding domain"/>
    <property type="match status" value="1"/>
</dbReference>
<dbReference type="PANTHER" id="PTHR12271:SF117">
    <property type="entry name" value="PAP-ASSOCIATED DOMAIN-CONTAINING PROTEIN"/>
    <property type="match status" value="1"/>
</dbReference>
<sequence>MLASYSLAFPQCTVMENTVNETDANESCDLEEEKSLCDDECSMIADSEIICIDSSSESSENENFESGDFDDEKAITNGVNYENSTGSSDVACMHSSGENFTSDPVRGVEFWQLMRNCAQQKIKVLLYSYHGQNFCALGNALLHRKAETNLKKPSDDIGYYDVDCVVLLCSCIKNSFEKYKEELFRGRFRRRRAVDASTFHEMKPYLLGETDIQPSVIDPHGPIPTFKIVSSVKDEPGQKNNTFLTDWPTNSTYESMVVDGIEAEFFCKSCYMEFLLDWLVCTNLECIKNTSVLKLTEEQKIQLNAKNENCHYVFMKINDLPTTHFYGAGFGLDQIQAFWAASRSIVRRLYHAGFVTPVLYHTIGKSGRPKLPIKMKRWRRIKEWRHVKNAVELFMKEMAKRIPHWVKLTNNGYNNEEFVRAINEVIEMVRVTAERQESKVNEYIRRKRKAEDELETSMLRLKRNRIFTQMEDPMKSKFEDSSRKATNSSSWSAADANTEMLQNGASVSRNVRFGDDSDETSDDDEDCPCVKVRIESPLSSLPVTSMSFGYSDPKCQAFRSVLGVSCVEDALAIRIVIKEKKTMFVNEFKSFDEHIWKHFLVNAQDDRTFSWKMVVRQKLLALIRQIYRDANLIAVGSTVNGCGSYNSDMDLCLCQPQANPAVNAHSFAIGVLKKLYKKFVMNWREMFKRCNYIPAKVPIIKLEMAAPYEELEIDINCNNIAGIYNSHLLHYYSRIDDRFPAICLLVKHWAINAGINNPMTGTLNSYSLILMVLHFLQCGSLPPVLPNLQFLYPNLFNATCSVDDLELFRELPYPLPTREINTETVGELLLAFFDYYARFDFKNKAISIRNGCIYSRTNLPGNTVRFKIFIEEPYDQKNTARCVTSIDNLNLIRKAFIAARDAFLLIRSGPPNLEYINVH</sequence>
<dbReference type="PANTHER" id="PTHR12271">
    <property type="entry name" value="POLY A POLYMERASE CID PAP -RELATED"/>
    <property type="match status" value="1"/>
</dbReference>
<dbReference type="GO" id="GO:1990817">
    <property type="term" value="F:poly(A) RNA polymerase activity"/>
    <property type="evidence" value="ECO:0007669"/>
    <property type="project" value="TreeGrafter"/>
</dbReference>
<feature type="domain" description="Poly(A) RNA polymerase mitochondrial-like central palm" evidence="9">
    <location>
        <begin position="591"/>
        <end position="734"/>
    </location>
</feature>
<dbReference type="Gene3D" id="1.10.1410.10">
    <property type="match status" value="1"/>
</dbReference>
<keyword evidence="6" id="KW-0175">Coiled coil</keyword>
<dbReference type="Pfam" id="PF03828">
    <property type="entry name" value="PAP_assoc"/>
    <property type="match status" value="1"/>
</dbReference>
<dbReference type="InterPro" id="IPR054708">
    <property type="entry name" value="MTPAP-like_central"/>
</dbReference>
<keyword evidence="3" id="KW-0808">Transferase</keyword>
<evidence type="ECO:0000256" key="5">
    <source>
        <dbReference type="ARBA" id="ARBA00022842"/>
    </source>
</evidence>
<organism evidence="12">
    <name type="scientific">Thelazia callipaeda</name>
    <name type="common">Oriental eyeworm</name>
    <name type="synonym">Parasitic nematode</name>
    <dbReference type="NCBI Taxonomy" id="103827"/>
    <lineage>
        <taxon>Eukaryota</taxon>
        <taxon>Metazoa</taxon>
        <taxon>Ecdysozoa</taxon>
        <taxon>Nematoda</taxon>
        <taxon>Chromadorea</taxon>
        <taxon>Rhabditida</taxon>
        <taxon>Spirurina</taxon>
        <taxon>Spiruromorpha</taxon>
        <taxon>Thelazioidea</taxon>
        <taxon>Thelaziidae</taxon>
        <taxon>Thelazia</taxon>
    </lineage>
</organism>
<evidence type="ECO:0000259" key="8">
    <source>
        <dbReference type="Pfam" id="PF03828"/>
    </source>
</evidence>
<evidence type="ECO:0000256" key="2">
    <source>
        <dbReference type="ARBA" id="ARBA00001946"/>
    </source>
</evidence>
<evidence type="ECO:0000259" key="9">
    <source>
        <dbReference type="Pfam" id="PF22600"/>
    </source>
</evidence>
<dbReference type="CDD" id="cd05402">
    <property type="entry name" value="NT_PAP_TUTase"/>
    <property type="match status" value="1"/>
</dbReference>
<evidence type="ECO:0000313" key="11">
    <source>
        <dbReference type="Proteomes" id="UP000276776"/>
    </source>
</evidence>
<protein>
    <submittedName>
        <fullName evidence="12">PAP-associated domain-containing protein</fullName>
    </submittedName>
</protein>
<feature type="compositionally biased region" description="Acidic residues" evidence="7">
    <location>
        <begin position="516"/>
        <end position="526"/>
    </location>
</feature>
<keyword evidence="11" id="KW-1185">Reference proteome</keyword>
<evidence type="ECO:0000313" key="12">
    <source>
        <dbReference type="WBParaSite" id="TCLT_0000436101-mRNA-1"/>
    </source>
</evidence>
<dbReference type="GO" id="GO:0031123">
    <property type="term" value="P:RNA 3'-end processing"/>
    <property type="evidence" value="ECO:0007669"/>
    <property type="project" value="TreeGrafter"/>
</dbReference>
<evidence type="ECO:0000256" key="7">
    <source>
        <dbReference type="SAM" id="MobiDB-lite"/>
    </source>
</evidence>
<dbReference type="GO" id="GO:0046872">
    <property type="term" value="F:metal ion binding"/>
    <property type="evidence" value="ECO:0007669"/>
    <property type="project" value="UniProtKB-KW"/>
</dbReference>
<dbReference type="OMA" id="QLMRACA"/>
<feature type="compositionally biased region" description="Basic and acidic residues" evidence="7">
    <location>
        <begin position="473"/>
        <end position="483"/>
    </location>
</feature>
<reference evidence="10 11" key="2">
    <citation type="submission" date="2018-11" db="EMBL/GenBank/DDBJ databases">
        <authorList>
            <consortium name="Pathogen Informatics"/>
        </authorList>
    </citation>
    <scope>NUCLEOTIDE SEQUENCE [LARGE SCALE GENOMIC DNA]</scope>
</reference>
<dbReference type="SUPFAM" id="SSF81301">
    <property type="entry name" value="Nucleotidyltransferase"/>
    <property type="match status" value="1"/>
</dbReference>
<gene>
    <name evidence="10" type="ORF">TCLT_LOCUS4350</name>
</gene>
<dbReference type="Pfam" id="PF22600">
    <property type="entry name" value="MTPAP-like_central"/>
    <property type="match status" value="1"/>
</dbReference>
<keyword evidence="5" id="KW-0460">Magnesium</keyword>
<comment type="cofactor">
    <cofactor evidence="1">
        <name>Mn(2+)</name>
        <dbReference type="ChEBI" id="CHEBI:29035"/>
    </cofactor>
</comment>
<feature type="region of interest" description="Disordered" evidence="7">
    <location>
        <begin position="507"/>
        <end position="526"/>
    </location>
</feature>
<accession>A0A0N5CVL9</accession>
<dbReference type="STRING" id="103827.A0A0N5CVL9"/>
<evidence type="ECO:0000256" key="4">
    <source>
        <dbReference type="ARBA" id="ARBA00022723"/>
    </source>
</evidence>
<name>A0A0N5CVL9_THECL</name>
<dbReference type="AlphaFoldDB" id="A0A0N5CVL9"/>
<dbReference type="OrthoDB" id="2274644at2759"/>
<evidence type="ECO:0000313" key="10">
    <source>
        <dbReference type="EMBL" id="VDN01447.1"/>
    </source>
</evidence>
<keyword evidence="4" id="KW-0479">Metal-binding</keyword>
<feature type="region of interest" description="Disordered" evidence="7">
    <location>
        <begin position="473"/>
        <end position="495"/>
    </location>
</feature>